<organism evidence="2 3">
    <name type="scientific">Linum trigynum</name>
    <dbReference type="NCBI Taxonomy" id="586398"/>
    <lineage>
        <taxon>Eukaryota</taxon>
        <taxon>Viridiplantae</taxon>
        <taxon>Streptophyta</taxon>
        <taxon>Embryophyta</taxon>
        <taxon>Tracheophyta</taxon>
        <taxon>Spermatophyta</taxon>
        <taxon>Magnoliopsida</taxon>
        <taxon>eudicotyledons</taxon>
        <taxon>Gunneridae</taxon>
        <taxon>Pentapetalae</taxon>
        <taxon>rosids</taxon>
        <taxon>fabids</taxon>
        <taxon>Malpighiales</taxon>
        <taxon>Linaceae</taxon>
        <taxon>Linum</taxon>
    </lineage>
</organism>
<evidence type="ECO:0000256" key="1">
    <source>
        <dbReference type="SAM" id="MobiDB-lite"/>
    </source>
</evidence>
<proteinExistence type="predicted"/>
<gene>
    <name evidence="2" type="ORF">LTRI10_LOCUS23903</name>
</gene>
<evidence type="ECO:0000313" key="3">
    <source>
        <dbReference type="Proteomes" id="UP001497516"/>
    </source>
</evidence>
<accession>A0AAV2E9J8</accession>
<feature type="region of interest" description="Disordered" evidence="1">
    <location>
        <begin position="118"/>
        <end position="160"/>
    </location>
</feature>
<dbReference type="AlphaFoldDB" id="A0AAV2E9J8"/>
<reference evidence="2 3" key="1">
    <citation type="submission" date="2024-04" db="EMBL/GenBank/DDBJ databases">
        <authorList>
            <person name="Fracassetti M."/>
        </authorList>
    </citation>
    <scope>NUCLEOTIDE SEQUENCE [LARGE SCALE GENOMIC DNA]</scope>
</reference>
<evidence type="ECO:0000313" key="2">
    <source>
        <dbReference type="EMBL" id="CAL1382586.1"/>
    </source>
</evidence>
<protein>
    <submittedName>
        <fullName evidence="2">Uncharacterized protein</fullName>
    </submittedName>
</protein>
<keyword evidence="3" id="KW-1185">Reference proteome</keyword>
<dbReference type="EMBL" id="OZ034817">
    <property type="protein sequence ID" value="CAL1382586.1"/>
    <property type="molecule type" value="Genomic_DNA"/>
</dbReference>
<dbReference type="Proteomes" id="UP001497516">
    <property type="component" value="Chromosome 4"/>
</dbReference>
<name>A0AAV2E9J8_9ROSI</name>
<sequence length="160" mass="17602">MFRTGWDQGWSSWEEVNAGLCDELAVQEEGAQSECRHRSTTSVREGRRVSLQVDRVAQAAPSVLATMAPTVQLTAASAVQMSDVATMRLGGVLAEEKSEEGRQSRKLRTVTSCWLNYPSTERLKSPPTGKKKKSGGDGRGTKPESGFDLVVLRGVRRHRR</sequence>